<gene>
    <name evidence="2" type="ORF">NK662_21230</name>
</gene>
<proteinExistence type="predicted"/>
<dbReference type="EMBL" id="JANCLT010000018">
    <property type="protein sequence ID" value="MCP8971049.1"/>
    <property type="molecule type" value="Genomic_DNA"/>
</dbReference>
<comment type="caution">
    <text evidence="2">The sequence shown here is derived from an EMBL/GenBank/DDBJ whole genome shotgun (WGS) entry which is preliminary data.</text>
</comment>
<name>A0AA42BSZ0_9BACI</name>
<dbReference type="RefSeq" id="WP_254760977.1">
    <property type="nucleotide sequence ID" value="NZ_JANCLT010000018.1"/>
</dbReference>
<accession>A0AA42BSZ0</accession>
<protein>
    <submittedName>
        <fullName evidence="2">Uncharacterized protein</fullName>
    </submittedName>
</protein>
<feature type="region of interest" description="Disordered" evidence="1">
    <location>
        <begin position="231"/>
        <end position="256"/>
    </location>
</feature>
<dbReference type="Proteomes" id="UP001156102">
    <property type="component" value="Unassembled WGS sequence"/>
</dbReference>
<keyword evidence="3" id="KW-1185">Reference proteome</keyword>
<organism evidence="2 3">
    <name type="scientific">Ectobacillus ponti</name>
    <dbReference type="NCBI Taxonomy" id="2961894"/>
    <lineage>
        <taxon>Bacteria</taxon>
        <taxon>Bacillati</taxon>
        <taxon>Bacillota</taxon>
        <taxon>Bacilli</taxon>
        <taxon>Bacillales</taxon>
        <taxon>Bacillaceae</taxon>
        <taxon>Ectobacillus</taxon>
    </lineage>
</organism>
<feature type="compositionally biased region" description="Pro residues" evidence="1">
    <location>
        <begin position="236"/>
        <end position="247"/>
    </location>
</feature>
<dbReference type="AlphaFoldDB" id="A0AA42BSZ0"/>
<evidence type="ECO:0000256" key="1">
    <source>
        <dbReference type="SAM" id="MobiDB-lite"/>
    </source>
</evidence>
<sequence>MSKFYKHDIHEENGSYIIRLYTHETMEEFSAELGEAGTDSLQQDALAYAKQKFPYLSVKSVKVMAGTAMVASMAIGAGAMPTQAAGKAPVKVSAPKSETHGKAHAAKGKHTVAVATGSYDLHMGGRTGRYQAADAALNGTETYTYNGATYRVDVHATLARNPHSHSPIVVQGKASGTYTIMTLDGTLVATQPFSNLSFVLNTKTKVAQLPLTYEAVIQAYLDAAPAAGTAPAAPAVTPPAVTPPAPAVDPTADTGL</sequence>
<reference evidence="2" key="1">
    <citation type="submission" date="2022-07" db="EMBL/GenBank/DDBJ databases">
        <authorList>
            <person name="Li W.-J."/>
            <person name="Deng Q.-Q."/>
        </authorList>
    </citation>
    <scope>NUCLEOTIDE SEQUENCE</scope>
    <source>
        <strain evidence="2">SYSU M60031</strain>
    </source>
</reference>
<evidence type="ECO:0000313" key="2">
    <source>
        <dbReference type="EMBL" id="MCP8971049.1"/>
    </source>
</evidence>
<evidence type="ECO:0000313" key="3">
    <source>
        <dbReference type="Proteomes" id="UP001156102"/>
    </source>
</evidence>